<evidence type="ECO:0000256" key="1">
    <source>
        <dbReference type="SAM" id="Phobius"/>
    </source>
</evidence>
<protein>
    <submittedName>
        <fullName evidence="2">Uncharacterized protein</fullName>
    </submittedName>
</protein>
<gene>
    <name evidence="2" type="ORF">QJV27_00285</name>
</gene>
<keyword evidence="1" id="KW-0812">Transmembrane</keyword>
<dbReference type="Proteomes" id="UP001431634">
    <property type="component" value="Unassembled WGS sequence"/>
</dbReference>
<keyword evidence="1" id="KW-1133">Transmembrane helix</keyword>
<evidence type="ECO:0000313" key="2">
    <source>
        <dbReference type="EMBL" id="MDI2089825.1"/>
    </source>
</evidence>
<feature type="transmembrane region" description="Helical" evidence="1">
    <location>
        <begin position="64"/>
        <end position="84"/>
    </location>
</feature>
<feature type="transmembrane region" description="Helical" evidence="1">
    <location>
        <begin position="37"/>
        <end position="58"/>
    </location>
</feature>
<reference evidence="2" key="1">
    <citation type="submission" date="2023-05" db="EMBL/GenBank/DDBJ databases">
        <title>Whole genome sequence of Commensalibacter sp.</title>
        <authorList>
            <person name="Charoenyingcharoen P."/>
            <person name="Yukphan P."/>
        </authorList>
    </citation>
    <scope>NUCLEOTIDE SEQUENCE</scope>
    <source>
        <strain evidence="2">TBRC 16381</strain>
    </source>
</reference>
<name>A0ABT6PY83_9PROT</name>
<dbReference type="EMBL" id="JASBAO010000001">
    <property type="protein sequence ID" value="MDI2089825.1"/>
    <property type="molecule type" value="Genomic_DNA"/>
</dbReference>
<comment type="caution">
    <text evidence="2">The sequence shown here is derived from an EMBL/GenBank/DDBJ whole genome shotgun (WGS) entry which is preliminary data.</text>
</comment>
<feature type="transmembrane region" description="Helical" evidence="1">
    <location>
        <begin position="104"/>
        <end position="122"/>
    </location>
</feature>
<feature type="transmembrane region" description="Helical" evidence="1">
    <location>
        <begin position="128"/>
        <end position="149"/>
    </location>
</feature>
<proteinExistence type="predicted"/>
<keyword evidence="3" id="KW-1185">Reference proteome</keyword>
<sequence length="171" mass="19753">MAQNNQNILLQIDFWILDHIFQPIADRLPGDRPNVGLGLNLLLGAVIFSIVFLVLPLILFDTGFFFSTYNFLSCILTVCFYMFVHRSQAMISDKFMNPLRYHLFGARILGLPFAFYGIYIWLNSWGYFSKITLFYCISNILSICGLYFVSCNVNPPRYKKPKTQLSESPFS</sequence>
<keyword evidence="1" id="KW-0472">Membrane</keyword>
<dbReference type="RefSeq" id="WP_281447000.1">
    <property type="nucleotide sequence ID" value="NZ_JASBAO010000001.1"/>
</dbReference>
<organism evidence="2 3">
    <name type="scientific">Commensalibacter oyaizuii</name>
    <dbReference type="NCBI Taxonomy" id="3043873"/>
    <lineage>
        <taxon>Bacteria</taxon>
        <taxon>Pseudomonadati</taxon>
        <taxon>Pseudomonadota</taxon>
        <taxon>Alphaproteobacteria</taxon>
        <taxon>Acetobacterales</taxon>
        <taxon>Acetobacteraceae</taxon>
    </lineage>
</organism>
<evidence type="ECO:0000313" key="3">
    <source>
        <dbReference type="Proteomes" id="UP001431634"/>
    </source>
</evidence>
<accession>A0ABT6PY83</accession>